<protein>
    <submittedName>
        <fullName evidence="2">EthD family reductase</fullName>
    </submittedName>
</protein>
<dbReference type="EMBL" id="JBEDNQ010000001">
    <property type="protein sequence ID" value="MEQ3548933.1"/>
    <property type="molecule type" value="Genomic_DNA"/>
</dbReference>
<name>A0ABV1K3A2_9PSEU</name>
<dbReference type="NCBIfam" id="TIGR02118">
    <property type="entry name" value="EthD family reductase"/>
    <property type="match status" value="1"/>
</dbReference>
<organism evidence="2 3">
    <name type="scientific">Pseudonocardia nematodicida</name>
    <dbReference type="NCBI Taxonomy" id="1206997"/>
    <lineage>
        <taxon>Bacteria</taxon>
        <taxon>Bacillati</taxon>
        <taxon>Actinomycetota</taxon>
        <taxon>Actinomycetes</taxon>
        <taxon>Pseudonocardiales</taxon>
        <taxon>Pseudonocardiaceae</taxon>
        <taxon>Pseudonocardia</taxon>
    </lineage>
</organism>
<dbReference type="Proteomes" id="UP001494902">
    <property type="component" value="Unassembled WGS sequence"/>
</dbReference>
<dbReference type="Gene3D" id="3.30.70.100">
    <property type="match status" value="1"/>
</dbReference>
<keyword evidence="3" id="KW-1185">Reference proteome</keyword>
<proteinExistence type="predicted"/>
<dbReference type="SUPFAM" id="SSF54909">
    <property type="entry name" value="Dimeric alpha+beta barrel"/>
    <property type="match status" value="1"/>
</dbReference>
<dbReference type="InterPro" id="IPR011008">
    <property type="entry name" value="Dimeric_a/b-barrel"/>
</dbReference>
<reference evidence="2 3" key="1">
    <citation type="submission" date="2024-03" db="EMBL/GenBank/DDBJ databases">
        <title>Draft genome sequence of Pseudonocardia nematodicida JCM 31783.</title>
        <authorList>
            <person name="Butdee W."/>
            <person name="Duangmal K."/>
        </authorList>
    </citation>
    <scope>NUCLEOTIDE SEQUENCE [LARGE SCALE GENOMIC DNA]</scope>
    <source>
        <strain evidence="2 3">JCM 31783</strain>
    </source>
</reference>
<comment type="caution">
    <text evidence="2">The sequence shown here is derived from an EMBL/GenBank/DDBJ whole genome shotgun (WGS) entry which is preliminary data.</text>
</comment>
<dbReference type="PANTHER" id="PTHR40260">
    <property type="entry name" value="BLR8190 PROTEIN"/>
    <property type="match status" value="1"/>
</dbReference>
<evidence type="ECO:0000259" key="1">
    <source>
        <dbReference type="Pfam" id="PF07110"/>
    </source>
</evidence>
<dbReference type="Pfam" id="PF07110">
    <property type="entry name" value="EthD"/>
    <property type="match status" value="1"/>
</dbReference>
<gene>
    <name evidence="2" type="ORF">WIS52_00490</name>
</gene>
<evidence type="ECO:0000313" key="3">
    <source>
        <dbReference type="Proteomes" id="UP001494902"/>
    </source>
</evidence>
<evidence type="ECO:0000313" key="2">
    <source>
        <dbReference type="EMBL" id="MEQ3548933.1"/>
    </source>
</evidence>
<accession>A0ABV1K3A2</accession>
<feature type="domain" description="EthD" evidence="1">
    <location>
        <begin position="10"/>
        <end position="89"/>
    </location>
</feature>
<dbReference type="RefSeq" id="WP_349296027.1">
    <property type="nucleotide sequence ID" value="NZ_JBEDNQ010000001.1"/>
</dbReference>
<dbReference type="InterPro" id="IPR009799">
    <property type="entry name" value="EthD_dom"/>
</dbReference>
<sequence>MHQVTVLYPQPTDAAAFDAYYDETHTPLAKKMPGLQRLTISRPQPGPDGAAPQYHLVATLEFADEAALGAALASEEGKAAVADVENFATGGIIMLAGPSQNP</sequence>
<dbReference type="PANTHER" id="PTHR40260:SF2">
    <property type="entry name" value="BLR8190 PROTEIN"/>
    <property type="match status" value="1"/>
</dbReference>